<dbReference type="SMART" id="SM00247">
    <property type="entry name" value="XTALbg"/>
    <property type="match status" value="1"/>
</dbReference>
<dbReference type="Pfam" id="PF18962">
    <property type="entry name" value="Por_Secre_tail"/>
    <property type="match status" value="1"/>
</dbReference>
<dbReference type="Pfam" id="PF03422">
    <property type="entry name" value="CBM_6"/>
    <property type="match status" value="1"/>
</dbReference>
<proteinExistence type="inferred from homology"/>
<protein>
    <submittedName>
        <fullName evidence="7">Carbohydrate-binding protein</fullName>
    </submittedName>
</protein>
<dbReference type="InterPro" id="IPR050314">
    <property type="entry name" value="Glycosyl_Hydrlase_18"/>
</dbReference>
<sequence>MKNYLFRRAGLCSRLTLVLLFSALVVTGYGQRIVGYTTSWVNNANQIDYAKLTHINYSFALPTASGGLEPVSNPAKLNSVVSQAHSQGVKVLIAIGGWDLGDGGGNDSRFEVLASTAAGRNNFVNSVISFIQQYNLDGADIDWEFPDAVNGNPDPNFTALMSALSSALHSRGLLLTAAVNASAWAGAGISSEVFQHVDWLNIMAYDGDAGAGHSPYSYAESALNYWKGRGLPANKAVLGVPFYARPSWNTYSTLLAQGADPYADYFNGDYYNGINTIKAKTNLGVQQGGGIMIWSIDHDVQNQYSLLTAIYEEMDTPPQNDPVTVYKHCDFAGQAVGLPTGSYTLAQLQARGVVDNDISSVKVQSGYKITFYASDNFSGTSVVKTADDNCLVDDSFNDAATSVIVSQNSGGFSQTIQAESYSNMSGVQLEGTSDAGGGQNVGWIDTGDWMAYSNINIPTSGTYLIEYRVASQNGGGVLSLDINAGATVLGTRSIGSTGGWQNWTTVSHTVNINAGTYNFGIYAQTGGWNINWWKITRQSSATGARIAQDNKNKIADNQIVSNVIYPNPFSNTIQVQTKGQNMRITINDALGHEVIPPTEVYSGEAIDLSHLKQGLYFIRIDSEEGPEIQRLIKQ</sequence>
<evidence type="ECO:0000259" key="6">
    <source>
        <dbReference type="PROSITE" id="PS51910"/>
    </source>
</evidence>
<evidence type="ECO:0000259" key="4">
    <source>
        <dbReference type="PROSITE" id="PS50915"/>
    </source>
</evidence>
<feature type="domain" description="GH18" evidence="6">
    <location>
        <begin position="31"/>
        <end position="317"/>
    </location>
</feature>
<keyword evidence="8" id="KW-1185">Reference proteome</keyword>
<dbReference type="CDD" id="cd04080">
    <property type="entry name" value="CBM6_cellulase-like"/>
    <property type="match status" value="1"/>
</dbReference>
<dbReference type="Gene3D" id="2.60.120.260">
    <property type="entry name" value="Galactose-binding domain-like"/>
    <property type="match status" value="1"/>
</dbReference>
<dbReference type="InterPro" id="IPR005084">
    <property type="entry name" value="CBM6"/>
</dbReference>
<evidence type="ECO:0000313" key="8">
    <source>
        <dbReference type="Proteomes" id="UP000798808"/>
    </source>
</evidence>
<dbReference type="SUPFAM" id="SSF49785">
    <property type="entry name" value="Galactose-binding domain-like"/>
    <property type="match status" value="1"/>
</dbReference>
<dbReference type="SUPFAM" id="SSF51445">
    <property type="entry name" value="(Trans)glycosidases"/>
    <property type="match status" value="1"/>
</dbReference>
<dbReference type="RefSeq" id="WP_155174731.1">
    <property type="nucleotide sequence ID" value="NZ_BAAAFL010000031.1"/>
</dbReference>
<dbReference type="EMBL" id="SMLW01000641">
    <property type="protein sequence ID" value="MTI27733.1"/>
    <property type="molecule type" value="Genomic_DNA"/>
</dbReference>
<dbReference type="InterPro" id="IPR001064">
    <property type="entry name" value="Beta/gamma_crystallin"/>
</dbReference>
<evidence type="ECO:0000313" key="7">
    <source>
        <dbReference type="EMBL" id="MTI27733.1"/>
    </source>
</evidence>
<dbReference type="Gene3D" id="3.40.5.30">
    <property type="entry name" value="(Trans)glycosidases - domain 2"/>
    <property type="match status" value="1"/>
</dbReference>
<evidence type="ECO:0000259" key="5">
    <source>
        <dbReference type="PROSITE" id="PS51175"/>
    </source>
</evidence>
<dbReference type="Gene3D" id="3.20.20.80">
    <property type="entry name" value="Glycosidases"/>
    <property type="match status" value="1"/>
</dbReference>
<dbReference type="InterPro" id="IPR001223">
    <property type="entry name" value="Glyco_hydro18_cat"/>
</dbReference>
<gene>
    <name evidence="7" type="ORF">E1163_22440</name>
</gene>
<accession>A0ABW9RUR1</accession>
<keyword evidence="2" id="KW-0732">Signal</keyword>
<dbReference type="SUPFAM" id="SSF49695">
    <property type="entry name" value="gamma-Crystallin-like"/>
    <property type="match status" value="1"/>
</dbReference>
<dbReference type="PANTHER" id="PTHR11177:SF333">
    <property type="entry name" value="CHITINASE"/>
    <property type="match status" value="1"/>
</dbReference>
<keyword evidence="3" id="KW-0677">Repeat</keyword>
<dbReference type="SMART" id="SM00636">
    <property type="entry name" value="Glyco_18"/>
    <property type="match status" value="1"/>
</dbReference>
<evidence type="ECO:0000256" key="1">
    <source>
        <dbReference type="ARBA" id="ARBA00009646"/>
    </source>
</evidence>
<dbReference type="NCBIfam" id="TIGR04183">
    <property type="entry name" value="Por_Secre_tail"/>
    <property type="match status" value="1"/>
</dbReference>
<reference evidence="7 8" key="1">
    <citation type="submission" date="2019-02" db="EMBL/GenBank/DDBJ databases">
        <authorList>
            <person name="Goldberg S.R."/>
            <person name="Haltli B.A."/>
            <person name="Correa H."/>
            <person name="Russell K.G."/>
        </authorList>
    </citation>
    <scope>NUCLEOTIDE SEQUENCE [LARGE SCALE GENOMIC DNA]</scope>
    <source>
        <strain evidence="7 8">JCM 16186</strain>
    </source>
</reference>
<dbReference type="InterPro" id="IPR017853">
    <property type="entry name" value="GH"/>
</dbReference>
<organism evidence="7 8">
    <name type="scientific">Fulvivirga kasyanovii</name>
    <dbReference type="NCBI Taxonomy" id="396812"/>
    <lineage>
        <taxon>Bacteria</taxon>
        <taxon>Pseudomonadati</taxon>
        <taxon>Bacteroidota</taxon>
        <taxon>Cytophagia</taxon>
        <taxon>Cytophagales</taxon>
        <taxon>Fulvivirgaceae</taxon>
        <taxon>Fulvivirga</taxon>
    </lineage>
</organism>
<dbReference type="InterPro" id="IPR008979">
    <property type="entry name" value="Galactose-bd-like_sf"/>
</dbReference>
<dbReference type="Proteomes" id="UP000798808">
    <property type="component" value="Unassembled WGS sequence"/>
</dbReference>
<dbReference type="Gene3D" id="2.60.20.10">
    <property type="entry name" value="Crystallins"/>
    <property type="match status" value="1"/>
</dbReference>
<dbReference type="InterPro" id="IPR026444">
    <property type="entry name" value="Secre_tail"/>
</dbReference>
<dbReference type="InterPro" id="IPR011024">
    <property type="entry name" value="G_crystallin-like"/>
</dbReference>
<dbReference type="InterPro" id="IPR006584">
    <property type="entry name" value="Cellulose-bd_IV"/>
</dbReference>
<dbReference type="Pfam" id="PF00704">
    <property type="entry name" value="Glyco_hydro_18"/>
    <property type="match status" value="1"/>
</dbReference>
<comment type="similarity">
    <text evidence="1">Belongs to the beta/gamma-crystallin family.</text>
</comment>
<dbReference type="SMART" id="SM00606">
    <property type="entry name" value="CBD_IV"/>
    <property type="match status" value="1"/>
</dbReference>
<dbReference type="PANTHER" id="PTHR11177">
    <property type="entry name" value="CHITINASE"/>
    <property type="match status" value="1"/>
</dbReference>
<dbReference type="PROSITE" id="PS51175">
    <property type="entry name" value="CBM6"/>
    <property type="match status" value="1"/>
</dbReference>
<dbReference type="PROSITE" id="PS50915">
    <property type="entry name" value="CRYSTALLIN_BETA_GAMMA"/>
    <property type="match status" value="1"/>
</dbReference>
<name>A0ABW9RUR1_9BACT</name>
<feature type="domain" description="CBM6" evidence="5">
    <location>
        <begin position="414"/>
        <end position="536"/>
    </location>
</feature>
<dbReference type="InterPro" id="IPR011583">
    <property type="entry name" value="Chitinase_II/V-like_cat"/>
</dbReference>
<evidence type="ECO:0000256" key="3">
    <source>
        <dbReference type="ARBA" id="ARBA00022737"/>
    </source>
</evidence>
<dbReference type="PROSITE" id="PS51910">
    <property type="entry name" value="GH18_2"/>
    <property type="match status" value="1"/>
</dbReference>
<evidence type="ECO:0000256" key="2">
    <source>
        <dbReference type="ARBA" id="ARBA00022729"/>
    </source>
</evidence>
<feature type="domain" description="Beta/gamma crystallin 'Greek key'" evidence="4">
    <location>
        <begin position="321"/>
        <end position="365"/>
    </location>
</feature>
<comment type="caution">
    <text evidence="7">The sequence shown here is derived from an EMBL/GenBank/DDBJ whole genome shotgun (WGS) entry which is preliminary data.</text>
</comment>